<proteinExistence type="predicted"/>
<accession>A0A1W5ZRP2</accession>
<protein>
    <submittedName>
        <fullName evidence="2">Uncharacterized protein</fullName>
    </submittedName>
</protein>
<name>A0A1W5ZRP2_9BACI</name>
<dbReference type="Proteomes" id="UP000192527">
    <property type="component" value="Chromosome"/>
</dbReference>
<sequence>MENGETPAGEGGRRDPTRSEATEEACQFPRRKASCFPANLTLMTQRRREYLEFKFSGEGGLNNIGMFPVYYQIISMKIYKLIK</sequence>
<evidence type="ECO:0000313" key="3">
    <source>
        <dbReference type="Proteomes" id="UP000192527"/>
    </source>
</evidence>
<reference evidence="2 3" key="1">
    <citation type="submission" date="2017-04" db="EMBL/GenBank/DDBJ databases">
        <title>The whole genome sequencing and assembly of Halobacillus mangrovi strain.</title>
        <authorList>
            <person name="Lee S.-J."/>
            <person name="Park M.-K."/>
            <person name="Kim J.-Y."/>
            <person name="Lee Y.-J."/>
            <person name="Yi H."/>
            <person name="Bahn Y.-S."/>
            <person name="Kim J.F."/>
            <person name="Lee D.-W."/>
        </authorList>
    </citation>
    <scope>NUCLEOTIDE SEQUENCE [LARGE SCALE GENOMIC DNA]</scope>
    <source>
        <strain evidence="2 3">KTB 131</strain>
    </source>
</reference>
<dbReference type="KEGG" id="hmn:HM131_03515"/>
<evidence type="ECO:0000313" key="2">
    <source>
        <dbReference type="EMBL" id="ARI75953.1"/>
    </source>
</evidence>
<gene>
    <name evidence="2" type="ORF">HM131_03515</name>
</gene>
<dbReference type="EMBL" id="CP020772">
    <property type="protein sequence ID" value="ARI75953.1"/>
    <property type="molecule type" value="Genomic_DNA"/>
</dbReference>
<evidence type="ECO:0000256" key="1">
    <source>
        <dbReference type="SAM" id="MobiDB-lite"/>
    </source>
</evidence>
<organism evidence="2 3">
    <name type="scientific">Halobacillus mangrovi</name>
    <dbReference type="NCBI Taxonomy" id="402384"/>
    <lineage>
        <taxon>Bacteria</taxon>
        <taxon>Bacillati</taxon>
        <taxon>Bacillota</taxon>
        <taxon>Bacilli</taxon>
        <taxon>Bacillales</taxon>
        <taxon>Bacillaceae</taxon>
        <taxon>Halobacillus</taxon>
    </lineage>
</organism>
<keyword evidence="3" id="KW-1185">Reference proteome</keyword>
<feature type="region of interest" description="Disordered" evidence="1">
    <location>
        <begin position="1"/>
        <end position="26"/>
    </location>
</feature>
<feature type="compositionally biased region" description="Basic and acidic residues" evidence="1">
    <location>
        <begin position="11"/>
        <end position="21"/>
    </location>
</feature>
<dbReference type="AlphaFoldDB" id="A0A1W5ZRP2"/>